<dbReference type="GO" id="GO:0016298">
    <property type="term" value="F:lipase activity"/>
    <property type="evidence" value="ECO:0007669"/>
    <property type="project" value="InterPro"/>
</dbReference>
<dbReference type="InterPro" id="IPR029058">
    <property type="entry name" value="AB_hydrolase_fold"/>
</dbReference>
<dbReference type="Gene3D" id="3.40.50.1820">
    <property type="entry name" value="alpha/beta hydrolase"/>
    <property type="match status" value="1"/>
</dbReference>
<feature type="domain" description="Lipase" evidence="6">
    <location>
        <begin position="161"/>
        <end position="467"/>
    </location>
</feature>
<organism evidence="7">
    <name type="scientific">Lygus hesperus</name>
    <name type="common">Western plant bug</name>
    <dbReference type="NCBI Taxonomy" id="30085"/>
    <lineage>
        <taxon>Eukaryota</taxon>
        <taxon>Metazoa</taxon>
        <taxon>Ecdysozoa</taxon>
        <taxon>Arthropoda</taxon>
        <taxon>Hexapoda</taxon>
        <taxon>Insecta</taxon>
        <taxon>Pterygota</taxon>
        <taxon>Neoptera</taxon>
        <taxon>Paraneoptera</taxon>
        <taxon>Hemiptera</taxon>
        <taxon>Heteroptera</taxon>
        <taxon>Panheteroptera</taxon>
        <taxon>Cimicomorpha</taxon>
        <taxon>Miridae</taxon>
        <taxon>Mirini</taxon>
        <taxon>Lygus</taxon>
    </lineage>
</organism>
<dbReference type="EMBL" id="GBRD01010191">
    <property type="protein sequence ID" value="JAG55633.1"/>
    <property type="molecule type" value="Transcribed_RNA"/>
</dbReference>
<reference evidence="7" key="2">
    <citation type="submission" date="2014-07" db="EMBL/GenBank/DDBJ databases">
        <authorList>
            <person name="Hull J."/>
        </authorList>
    </citation>
    <scope>NUCLEOTIDE SEQUENCE</scope>
</reference>
<accession>A0A0A9WB67</accession>
<feature type="signal peptide" evidence="5">
    <location>
        <begin position="1"/>
        <end position="19"/>
    </location>
</feature>
<evidence type="ECO:0000256" key="1">
    <source>
        <dbReference type="ARBA" id="ARBA00004613"/>
    </source>
</evidence>
<comment type="similarity">
    <text evidence="2 4">Belongs to the AB hydrolase superfamily. Lipase family.</text>
</comment>
<evidence type="ECO:0000256" key="4">
    <source>
        <dbReference type="RuleBase" id="RU004262"/>
    </source>
</evidence>
<proteinExistence type="inferred from homology"/>
<reference evidence="9" key="3">
    <citation type="submission" date="2014-09" db="EMBL/GenBank/DDBJ databases">
        <authorList>
            <person name="Magalhaes I.L.F."/>
            <person name="Oliveira U."/>
            <person name="Santos F.R."/>
            <person name="Vidigal T.H.D.A."/>
            <person name="Brescovit A.D."/>
            <person name="Santos A.J."/>
        </authorList>
    </citation>
    <scope>NUCLEOTIDE SEQUENCE</scope>
</reference>
<dbReference type="CDD" id="cd00707">
    <property type="entry name" value="Pancreat_lipase_like"/>
    <property type="match status" value="1"/>
</dbReference>
<comment type="subcellular location">
    <subcellularLocation>
        <location evidence="1">Secreted</location>
    </subcellularLocation>
</comment>
<evidence type="ECO:0000259" key="6">
    <source>
        <dbReference type="Pfam" id="PF00151"/>
    </source>
</evidence>
<dbReference type="InterPro" id="IPR033906">
    <property type="entry name" value="Lipase_N"/>
</dbReference>
<dbReference type="PRINTS" id="PR00821">
    <property type="entry name" value="TAGLIPASE"/>
</dbReference>
<dbReference type="Pfam" id="PF00151">
    <property type="entry name" value="Lipase"/>
    <property type="match status" value="1"/>
</dbReference>
<keyword evidence="3" id="KW-0964">Secreted</keyword>
<dbReference type="SUPFAM" id="SSF53474">
    <property type="entry name" value="alpha/beta-Hydrolases"/>
    <property type="match status" value="1"/>
</dbReference>
<evidence type="ECO:0000256" key="2">
    <source>
        <dbReference type="ARBA" id="ARBA00010701"/>
    </source>
</evidence>
<dbReference type="GO" id="GO:0016042">
    <property type="term" value="P:lipid catabolic process"/>
    <property type="evidence" value="ECO:0007669"/>
    <property type="project" value="TreeGrafter"/>
</dbReference>
<dbReference type="GO" id="GO:0017171">
    <property type="term" value="F:serine hydrolase activity"/>
    <property type="evidence" value="ECO:0007669"/>
    <property type="project" value="TreeGrafter"/>
</dbReference>
<dbReference type="AlphaFoldDB" id="A0A0A9WB67"/>
<reference evidence="7" key="1">
    <citation type="journal article" date="2014" name="PLoS ONE">
        <title>Transcriptome-Based Identification of ABC Transporters in the Western Tarnished Plant Bug Lygus hesperus.</title>
        <authorList>
            <person name="Hull J.J."/>
            <person name="Chaney K."/>
            <person name="Geib S.M."/>
            <person name="Fabrick J.A."/>
            <person name="Brent C.S."/>
            <person name="Walsh D."/>
            <person name="Lavine L.C."/>
        </authorList>
    </citation>
    <scope>NUCLEOTIDE SEQUENCE</scope>
</reference>
<dbReference type="InterPro" id="IPR000734">
    <property type="entry name" value="TAG_lipase"/>
</dbReference>
<dbReference type="EMBL" id="GBHO01037917">
    <property type="protein sequence ID" value="JAG05687.1"/>
    <property type="molecule type" value="Transcribed_RNA"/>
</dbReference>
<gene>
    <name evidence="7" type="primary">Pla1a_1</name>
    <name evidence="8" type="synonym">Pla1a_2</name>
    <name evidence="8" type="ORF">CM83_50317</name>
    <name evidence="7" type="ORF">CM83_50320</name>
</gene>
<name>A0A0A9WB67_LYGHE</name>
<evidence type="ECO:0000313" key="8">
    <source>
        <dbReference type="EMBL" id="JAG05688.1"/>
    </source>
</evidence>
<evidence type="ECO:0000256" key="5">
    <source>
        <dbReference type="SAM" id="SignalP"/>
    </source>
</evidence>
<evidence type="ECO:0000313" key="7">
    <source>
        <dbReference type="EMBL" id="JAG05687.1"/>
    </source>
</evidence>
<sequence length="478" mass="53748">MRTITLCFFIIILIERSRLDNTGSLSNVIPPWDFDNACLLERSLTLDLVWRFLSLVETVVGPCMYHRIPNLKYDASLSYNSTFRKASTNKWPCLRDALNNEEFVEKLGKVQQILIPCASNAPKLNLSKETGTTRENLKNSKNLGEWYYAFWWFWWYFLSRQVTFHLVQKNGPDISVTVYKKGSMFNEAFNRSKPTKIVIHGYKADKDSALGKFMRIAYYSEKPSDQENEAEPEPKVNLVFVNWANISKGSYILAQKRLIVVAAQVERFITRLVFEYGVTLNSIHIVGHSLGAHVSGITGRLVSQHAWTAVKWNITHKRGEKLGRITGLDPALPGFLKLGWELKIGKNAAMFVDVIHTSAFTFGSGEPLGHADFYVNGGLAHQPGCGLAGMYGITLGGLLNWGSVCSHSRAYYYYAESVVFPKAFPSRQCSTYTFFILGLCKGNPVVYMGEATPQTARGTFYLQTASKPFFGLGKKGII</sequence>
<protein>
    <submittedName>
        <fullName evidence="7">Phospholipase A1 member A</fullName>
    </submittedName>
</protein>
<dbReference type="PANTHER" id="PTHR11610">
    <property type="entry name" value="LIPASE"/>
    <property type="match status" value="1"/>
</dbReference>
<evidence type="ECO:0000313" key="9">
    <source>
        <dbReference type="EMBL" id="JAG55633.1"/>
    </source>
</evidence>
<keyword evidence="5" id="KW-0732">Signal</keyword>
<dbReference type="InterPro" id="IPR013818">
    <property type="entry name" value="Lipase"/>
</dbReference>
<dbReference type="PANTHER" id="PTHR11610:SF173">
    <property type="entry name" value="LIPASE DOMAIN-CONTAINING PROTEIN-RELATED"/>
    <property type="match status" value="1"/>
</dbReference>
<dbReference type="EMBL" id="GBHO01037916">
    <property type="protein sequence ID" value="JAG05688.1"/>
    <property type="molecule type" value="Transcribed_RNA"/>
</dbReference>
<feature type="chain" id="PRO_5015033632" evidence="5">
    <location>
        <begin position="20"/>
        <end position="478"/>
    </location>
</feature>
<evidence type="ECO:0000256" key="3">
    <source>
        <dbReference type="ARBA" id="ARBA00022525"/>
    </source>
</evidence>
<dbReference type="GO" id="GO:0005615">
    <property type="term" value="C:extracellular space"/>
    <property type="evidence" value="ECO:0007669"/>
    <property type="project" value="TreeGrafter"/>
</dbReference>